<dbReference type="GO" id="GO:0008664">
    <property type="term" value="F:RNA 2',3'-cyclic 3'-phosphodiesterase activity"/>
    <property type="evidence" value="ECO:0007669"/>
    <property type="project" value="UniProtKB-EC"/>
</dbReference>
<name>C3XAD7_OXAFO</name>
<dbReference type="HOGENOM" id="CLU_081251_2_1_4"/>
<dbReference type="Gene3D" id="3.90.1140.10">
    <property type="entry name" value="Cyclic phosphodiesterase"/>
    <property type="match status" value="1"/>
</dbReference>
<dbReference type="RefSeq" id="WP_005881126.1">
    <property type="nucleotide sequence ID" value="NZ_CP019430.1"/>
</dbReference>
<dbReference type="GO" id="GO:0016874">
    <property type="term" value="F:ligase activity"/>
    <property type="evidence" value="ECO:0007669"/>
    <property type="project" value="UniProtKB-KW"/>
</dbReference>
<keyword evidence="4" id="KW-1185">Reference proteome</keyword>
<proteinExistence type="inferred from homology"/>
<gene>
    <name evidence="3" type="ORF">OFBG_01191</name>
</gene>
<dbReference type="PANTHER" id="PTHR35561">
    <property type="entry name" value="RNA 2',3'-CYCLIC PHOSPHODIESTERASE"/>
    <property type="match status" value="1"/>
</dbReference>
<accession>C3XAD7</accession>
<evidence type="ECO:0000256" key="2">
    <source>
        <dbReference type="HAMAP-Rule" id="MF_01940"/>
    </source>
</evidence>
<dbReference type="AlphaFoldDB" id="C3XAD7"/>
<feature type="short sequence motif" description="HXTX 1" evidence="2">
    <location>
        <begin position="55"/>
        <end position="58"/>
    </location>
</feature>
<dbReference type="InterPro" id="IPR004175">
    <property type="entry name" value="RNA_CPDase"/>
</dbReference>
<dbReference type="PANTHER" id="PTHR35561:SF1">
    <property type="entry name" value="RNA 2',3'-CYCLIC PHOSPHODIESTERASE"/>
    <property type="match status" value="1"/>
</dbReference>
<comment type="catalytic activity">
    <reaction evidence="2">
        <text>a 3'-end 2',3'-cyclophospho-ribonucleotide-RNA + H2O = a 3'-end 2'-phospho-ribonucleotide-RNA + H(+)</text>
        <dbReference type="Rhea" id="RHEA:11828"/>
        <dbReference type="Rhea" id="RHEA-COMP:10464"/>
        <dbReference type="Rhea" id="RHEA-COMP:17353"/>
        <dbReference type="ChEBI" id="CHEBI:15377"/>
        <dbReference type="ChEBI" id="CHEBI:15378"/>
        <dbReference type="ChEBI" id="CHEBI:83064"/>
        <dbReference type="ChEBI" id="CHEBI:173113"/>
        <dbReference type="EC" id="3.1.4.58"/>
    </reaction>
</comment>
<dbReference type="OrthoDB" id="7061261at2"/>
<dbReference type="STRING" id="847.BRW83_0941"/>
<feature type="active site" description="Proton donor" evidence="2">
    <location>
        <position position="55"/>
    </location>
</feature>
<dbReference type="EC" id="3.1.4.58" evidence="2"/>
<dbReference type="HAMAP" id="MF_01940">
    <property type="entry name" value="RNA_CPDase"/>
    <property type="match status" value="1"/>
</dbReference>
<dbReference type="SUPFAM" id="SSF55144">
    <property type="entry name" value="LigT-like"/>
    <property type="match status" value="1"/>
</dbReference>
<organism evidence="3 4">
    <name type="scientific">Oxalobacter formigenes OXCC13</name>
    <dbReference type="NCBI Taxonomy" id="556269"/>
    <lineage>
        <taxon>Bacteria</taxon>
        <taxon>Pseudomonadati</taxon>
        <taxon>Pseudomonadota</taxon>
        <taxon>Betaproteobacteria</taxon>
        <taxon>Burkholderiales</taxon>
        <taxon>Oxalobacteraceae</taxon>
        <taxon>Oxalobacter</taxon>
    </lineage>
</organism>
<dbReference type="EMBL" id="GG658170">
    <property type="protein sequence ID" value="EEO30163.1"/>
    <property type="molecule type" value="Genomic_DNA"/>
</dbReference>
<dbReference type="GeneID" id="77134833"/>
<keyword evidence="1 2" id="KW-0378">Hydrolase</keyword>
<comment type="similarity">
    <text evidence="2">Belongs to the 2H phosphoesterase superfamily. ThpR family.</text>
</comment>
<feature type="active site" description="Proton acceptor" evidence="2">
    <location>
        <position position="137"/>
    </location>
</feature>
<reference evidence="3 4" key="1">
    <citation type="submission" date="2009-02" db="EMBL/GenBank/DDBJ databases">
        <title>The Genome Sequence of Oxalobacter formigenes OXCC13.</title>
        <authorList>
            <consortium name="The Broad Institute Genome Sequencing Platform"/>
            <person name="Ward D."/>
            <person name="Young S.K."/>
            <person name="Kodira C.D."/>
            <person name="Zeng Q."/>
            <person name="Koehrsen M."/>
            <person name="Alvarado L."/>
            <person name="Berlin A."/>
            <person name="Borenstein D."/>
            <person name="Chen Z."/>
            <person name="Engels R."/>
            <person name="Freedman E."/>
            <person name="Gellesch M."/>
            <person name="Goldberg J."/>
            <person name="Griggs A."/>
            <person name="Gujja S."/>
            <person name="Heiman D."/>
            <person name="Hepburn T."/>
            <person name="Howarth C."/>
            <person name="Jen D."/>
            <person name="Larson L."/>
            <person name="Lewis B."/>
            <person name="Mehta T."/>
            <person name="Park D."/>
            <person name="Pearson M."/>
            <person name="Roberts A."/>
            <person name="Saif S."/>
            <person name="Shea T."/>
            <person name="Shenoy N."/>
            <person name="Sisk P."/>
            <person name="Stolte C."/>
            <person name="Sykes S."/>
            <person name="Walk T."/>
            <person name="White J."/>
            <person name="Yandava C."/>
            <person name="Allison M.J."/>
            <person name="Lander E."/>
            <person name="Nusbaum C."/>
            <person name="Galagan J."/>
            <person name="Birren B."/>
        </authorList>
    </citation>
    <scope>NUCLEOTIDE SEQUENCE [LARGE SCALE GENOMIC DNA]</scope>
    <source>
        <strain evidence="3 4">OXCC13</strain>
    </source>
</reference>
<comment type="function">
    <text evidence="2">Hydrolyzes RNA 2',3'-cyclic phosphodiester to an RNA 2'-phosphomonoester.</text>
</comment>
<feature type="short sequence motif" description="HXTX 2" evidence="2">
    <location>
        <begin position="137"/>
        <end position="140"/>
    </location>
</feature>
<keyword evidence="3" id="KW-0436">Ligase</keyword>
<dbReference type="Pfam" id="PF13563">
    <property type="entry name" value="2_5_RNA_ligase2"/>
    <property type="match status" value="1"/>
</dbReference>
<evidence type="ECO:0000313" key="3">
    <source>
        <dbReference type="EMBL" id="EEO30163.1"/>
    </source>
</evidence>
<protein>
    <recommendedName>
        <fullName evidence="2">RNA 2',3'-cyclic phosphodiesterase</fullName>
        <shortName evidence="2">RNA 2',3'-CPDase</shortName>
        <ecNumber evidence="2">3.1.4.58</ecNumber>
    </recommendedName>
</protein>
<dbReference type="Proteomes" id="UP000005089">
    <property type="component" value="Unassembled WGS sequence"/>
</dbReference>
<dbReference type="InterPro" id="IPR009097">
    <property type="entry name" value="Cyclic_Pdiesterase"/>
</dbReference>
<dbReference type="NCBIfam" id="TIGR02258">
    <property type="entry name" value="2_5_ligase"/>
    <property type="match status" value="1"/>
</dbReference>
<evidence type="ECO:0000313" key="4">
    <source>
        <dbReference type="Proteomes" id="UP000005089"/>
    </source>
</evidence>
<evidence type="ECO:0000256" key="1">
    <source>
        <dbReference type="ARBA" id="ARBA00022801"/>
    </source>
</evidence>
<sequence>MQNPKTNKISSQSLHKQPDFLRLFYALIPDDVTNARLQECQIHVSGKKTPPENLHMTLFFLGNQPKRNLPALNRFLDRISFEPFEMKLDKIGYFPKIGLSWIGPEQTPAQLARMFEDTRQFLIPAYLKDKNENFRPHITLARRSSKAEIKMETPISWQVSRLVLMQSISSSEKGNHPEYRILHERKGFNSNGIDHSANAIRRNT</sequence>
<dbReference type="GO" id="GO:0004113">
    <property type="term" value="F:2',3'-cyclic-nucleotide 3'-phosphodiesterase activity"/>
    <property type="evidence" value="ECO:0007669"/>
    <property type="project" value="InterPro"/>
</dbReference>